<dbReference type="InterPro" id="IPR000086">
    <property type="entry name" value="NUDIX_hydrolase_dom"/>
</dbReference>
<evidence type="ECO:0000256" key="7">
    <source>
        <dbReference type="ARBA" id="ARBA00022801"/>
    </source>
</evidence>
<dbReference type="GO" id="GO:0008413">
    <property type="term" value="F:8-oxo-7,8-dihydroguanosine triphosphate pyrophosphatase activity"/>
    <property type="evidence" value="ECO:0007669"/>
    <property type="project" value="TreeGrafter"/>
</dbReference>
<dbReference type="SUPFAM" id="SSF55811">
    <property type="entry name" value="Nudix"/>
    <property type="match status" value="1"/>
</dbReference>
<dbReference type="GO" id="GO:0006281">
    <property type="term" value="P:DNA repair"/>
    <property type="evidence" value="ECO:0007669"/>
    <property type="project" value="UniProtKB-KW"/>
</dbReference>
<evidence type="ECO:0000259" key="17">
    <source>
        <dbReference type="PROSITE" id="PS51462"/>
    </source>
</evidence>
<evidence type="ECO:0000256" key="3">
    <source>
        <dbReference type="ARBA" id="ARBA00022457"/>
    </source>
</evidence>
<evidence type="ECO:0000313" key="19">
    <source>
        <dbReference type="Proteomes" id="UP000001887"/>
    </source>
</evidence>
<keyword evidence="3" id="KW-0515">Mutator protein</keyword>
<keyword evidence="9" id="KW-0234">DNA repair</keyword>
<dbReference type="eggNOG" id="COG0494">
    <property type="taxonomic scope" value="Bacteria"/>
</dbReference>
<dbReference type="InterPro" id="IPR029119">
    <property type="entry name" value="MutY_C"/>
</dbReference>
<gene>
    <name evidence="18" type="ordered locus">Psta_2454</name>
</gene>
<dbReference type="PANTHER" id="PTHR47707:SF1">
    <property type="entry name" value="NUDIX HYDROLASE FAMILY PROTEIN"/>
    <property type="match status" value="1"/>
</dbReference>
<dbReference type="PROSITE" id="PS51462">
    <property type="entry name" value="NUDIX"/>
    <property type="match status" value="1"/>
</dbReference>
<evidence type="ECO:0000256" key="14">
    <source>
        <dbReference type="ARBA" id="ARBA00041592"/>
    </source>
</evidence>
<dbReference type="InterPro" id="IPR020476">
    <property type="entry name" value="Nudix_hydrolase"/>
</dbReference>
<dbReference type="HOGENOM" id="CLU_037162_19_2_0"/>
<evidence type="ECO:0000256" key="1">
    <source>
        <dbReference type="ARBA" id="ARBA00001946"/>
    </source>
</evidence>
<keyword evidence="5" id="KW-0479">Metal-binding</keyword>
<dbReference type="GO" id="GO:0006260">
    <property type="term" value="P:DNA replication"/>
    <property type="evidence" value="ECO:0007669"/>
    <property type="project" value="UniProtKB-KW"/>
</dbReference>
<dbReference type="Proteomes" id="UP000001887">
    <property type="component" value="Chromosome"/>
</dbReference>
<keyword evidence="7 18" id="KW-0378">Hydrolase</keyword>
<dbReference type="AlphaFoldDB" id="D2R4Q7"/>
<evidence type="ECO:0000256" key="2">
    <source>
        <dbReference type="ARBA" id="ARBA00005582"/>
    </source>
</evidence>
<protein>
    <recommendedName>
        <fullName evidence="13">8-oxo-dGTP diphosphatase</fullName>
        <ecNumber evidence="12">3.6.1.55</ecNumber>
    </recommendedName>
    <alternativeName>
        <fullName evidence="16">7,8-dihydro-8-oxoguanine-triphosphatase</fullName>
    </alternativeName>
    <alternativeName>
        <fullName evidence="15">Mutator protein MutT</fullName>
    </alternativeName>
    <alternativeName>
        <fullName evidence="14">dGTP pyrophosphohydrolase</fullName>
    </alternativeName>
</protein>
<dbReference type="GO" id="GO:0044715">
    <property type="term" value="F:8-oxo-dGDP phosphatase activity"/>
    <property type="evidence" value="ECO:0007669"/>
    <property type="project" value="TreeGrafter"/>
</dbReference>
<dbReference type="InterPro" id="IPR047127">
    <property type="entry name" value="MutT-like"/>
</dbReference>
<dbReference type="EMBL" id="CP001848">
    <property type="protein sequence ID" value="ADB17123.1"/>
    <property type="molecule type" value="Genomic_DNA"/>
</dbReference>
<dbReference type="Gene3D" id="3.90.79.10">
    <property type="entry name" value="Nucleoside Triphosphate Pyrophosphohydrolase"/>
    <property type="match status" value="1"/>
</dbReference>
<dbReference type="Pfam" id="PF14815">
    <property type="entry name" value="NUDIX_4"/>
    <property type="match status" value="1"/>
</dbReference>
<comment type="similarity">
    <text evidence="2">Belongs to the Nudix hydrolase family.</text>
</comment>
<dbReference type="InterPro" id="IPR015797">
    <property type="entry name" value="NUDIX_hydrolase-like_dom_sf"/>
</dbReference>
<evidence type="ECO:0000256" key="11">
    <source>
        <dbReference type="ARBA" id="ARBA00036904"/>
    </source>
</evidence>
<name>D2R4Q7_PIRSD</name>
<evidence type="ECO:0000256" key="4">
    <source>
        <dbReference type="ARBA" id="ARBA00022705"/>
    </source>
</evidence>
<dbReference type="STRING" id="530564.Psta_2454"/>
<dbReference type="CDD" id="cd03425">
    <property type="entry name" value="NUDIX_MutT_NudA_like"/>
    <property type="match status" value="1"/>
</dbReference>
<comment type="catalytic activity">
    <reaction evidence="10">
        <text>8-oxo-dGTP + H2O = 8-oxo-dGMP + diphosphate + H(+)</text>
        <dbReference type="Rhea" id="RHEA:31575"/>
        <dbReference type="ChEBI" id="CHEBI:15377"/>
        <dbReference type="ChEBI" id="CHEBI:15378"/>
        <dbReference type="ChEBI" id="CHEBI:33019"/>
        <dbReference type="ChEBI" id="CHEBI:63224"/>
        <dbReference type="ChEBI" id="CHEBI:77896"/>
        <dbReference type="EC" id="3.6.1.55"/>
    </reaction>
</comment>
<accession>D2R4Q7</accession>
<dbReference type="KEGG" id="psl:Psta_2454"/>
<evidence type="ECO:0000256" key="9">
    <source>
        <dbReference type="ARBA" id="ARBA00023204"/>
    </source>
</evidence>
<comment type="catalytic activity">
    <reaction evidence="11">
        <text>8-oxo-GTP + H2O = 8-oxo-GMP + diphosphate + H(+)</text>
        <dbReference type="Rhea" id="RHEA:67616"/>
        <dbReference type="ChEBI" id="CHEBI:15377"/>
        <dbReference type="ChEBI" id="CHEBI:15378"/>
        <dbReference type="ChEBI" id="CHEBI:33019"/>
        <dbReference type="ChEBI" id="CHEBI:143553"/>
        <dbReference type="ChEBI" id="CHEBI:145694"/>
    </reaction>
</comment>
<dbReference type="OrthoDB" id="9810648at2"/>
<evidence type="ECO:0000256" key="12">
    <source>
        <dbReference type="ARBA" id="ARBA00038905"/>
    </source>
</evidence>
<sequence>MADNRPQVVVAVAVVRSGDRFLIGQRPPGSKLAGLWEFPGGKVEPGESAADAAIRECLEETNLAVRIVAPLPGRRQTYDHATIELHFFDCEPLDPSQPAADGYRWVERSQLNSYEFPAGNSELLAHLTRP</sequence>
<keyword evidence="6" id="KW-0227">DNA damage</keyword>
<reference evidence="18 19" key="1">
    <citation type="journal article" date="2009" name="Stand. Genomic Sci.">
        <title>Complete genome sequence of Pirellula staleyi type strain (ATCC 27377).</title>
        <authorList>
            <person name="Clum A."/>
            <person name="Tindall B.J."/>
            <person name="Sikorski J."/>
            <person name="Ivanova N."/>
            <person name="Mavrommatis K."/>
            <person name="Lucas S."/>
            <person name="Glavina del Rio T."/>
            <person name="Nolan M."/>
            <person name="Chen F."/>
            <person name="Tice H."/>
            <person name="Pitluck S."/>
            <person name="Cheng J.F."/>
            <person name="Chertkov O."/>
            <person name="Brettin T."/>
            <person name="Han C."/>
            <person name="Detter J.C."/>
            <person name="Kuske C."/>
            <person name="Bruce D."/>
            <person name="Goodwin L."/>
            <person name="Ovchinikova G."/>
            <person name="Pati A."/>
            <person name="Mikhailova N."/>
            <person name="Chen A."/>
            <person name="Palaniappan K."/>
            <person name="Land M."/>
            <person name="Hauser L."/>
            <person name="Chang Y.J."/>
            <person name="Jeffries C.D."/>
            <person name="Chain P."/>
            <person name="Rohde M."/>
            <person name="Goker M."/>
            <person name="Bristow J."/>
            <person name="Eisen J.A."/>
            <person name="Markowitz V."/>
            <person name="Hugenholtz P."/>
            <person name="Kyrpides N.C."/>
            <person name="Klenk H.P."/>
            <person name="Lapidus A."/>
        </authorList>
    </citation>
    <scope>NUCLEOTIDE SEQUENCE [LARGE SCALE GENOMIC DNA]</scope>
    <source>
        <strain evidence="19">ATCC 27377 / DSM 6068 / ICPB 4128</strain>
    </source>
</reference>
<evidence type="ECO:0000256" key="6">
    <source>
        <dbReference type="ARBA" id="ARBA00022763"/>
    </source>
</evidence>
<evidence type="ECO:0000256" key="5">
    <source>
        <dbReference type="ARBA" id="ARBA00022723"/>
    </source>
</evidence>
<evidence type="ECO:0000256" key="13">
    <source>
        <dbReference type="ARBA" id="ARBA00040794"/>
    </source>
</evidence>
<comment type="cofactor">
    <cofactor evidence="1">
        <name>Mg(2+)</name>
        <dbReference type="ChEBI" id="CHEBI:18420"/>
    </cofactor>
</comment>
<dbReference type="PRINTS" id="PR00502">
    <property type="entry name" value="NUDIXFAMILY"/>
</dbReference>
<keyword evidence="4" id="KW-0235">DNA replication</keyword>
<keyword evidence="8" id="KW-0460">Magnesium</keyword>
<organism evidence="18 19">
    <name type="scientific">Pirellula staleyi (strain ATCC 27377 / DSM 6068 / ICPB 4128)</name>
    <name type="common">Pirella staleyi</name>
    <dbReference type="NCBI Taxonomy" id="530564"/>
    <lineage>
        <taxon>Bacteria</taxon>
        <taxon>Pseudomonadati</taxon>
        <taxon>Planctomycetota</taxon>
        <taxon>Planctomycetia</taxon>
        <taxon>Pirellulales</taxon>
        <taxon>Pirellulaceae</taxon>
        <taxon>Pirellula</taxon>
    </lineage>
</organism>
<feature type="domain" description="Nudix hydrolase" evidence="17">
    <location>
        <begin position="4"/>
        <end position="130"/>
    </location>
</feature>
<evidence type="ECO:0000256" key="10">
    <source>
        <dbReference type="ARBA" id="ARBA00035861"/>
    </source>
</evidence>
<dbReference type="EC" id="3.6.1.55" evidence="12"/>
<dbReference type="GO" id="GO:0046872">
    <property type="term" value="F:metal ion binding"/>
    <property type="evidence" value="ECO:0007669"/>
    <property type="project" value="UniProtKB-KW"/>
</dbReference>
<dbReference type="PANTHER" id="PTHR47707">
    <property type="entry name" value="8-OXO-DGTP DIPHOSPHATASE"/>
    <property type="match status" value="1"/>
</dbReference>
<evidence type="ECO:0000313" key="18">
    <source>
        <dbReference type="EMBL" id="ADB17123.1"/>
    </source>
</evidence>
<dbReference type="GO" id="GO:0044716">
    <property type="term" value="F:8-oxo-GDP phosphatase activity"/>
    <property type="evidence" value="ECO:0007669"/>
    <property type="project" value="TreeGrafter"/>
</dbReference>
<dbReference type="GO" id="GO:0035539">
    <property type="term" value="F:8-oxo-7,8-dihydrodeoxyguanosine triphosphate pyrophosphatase activity"/>
    <property type="evidence" value="ECO:0007669"/>
    <property type="project" value="UniProtKB-EC"/>
</dbReference>
<evidence type="ECO:0000256" key="8">
    <source>
        <dbReference type="ARBA" id="ARBA00022842"/>
    </source>
</evidence>
<keyword evidence="19" id="KW-1185">Reference proteome</keyword>
<proteinExistence type="inferred from homology"/>
<evidence type="ECO:0000256" key="16">
    <source>
        <dbReference type="ARBA" id="ARBA00042798"/>
    </source>
</evidence>
<evidence type="ECO:0000256" key="15">
    <source>
        <dbReference type="ARBA" id="ARBA00041979"/>
    </source>
</evidence>